<reference evidence="1 2" key="1">
    <citation type="journal article" date="2011" name="PLoS Pathog.">
        <title>Dynamic evolution of pathogenicity revealed by sequencing and comparative genomics of 19 Pseudomonas syringae isolates.</title>
        <authorList>
            <person name="Baltrus D.A."/>
            <person name="Nishimura M.T."/>
            <person name="Romanchuk A."/>
            <person name="Chang J.H."/>
            <person name="Mukhtar M.S."/>
            <person name="Cherkis K."/>
            <person name="Roach J."/>
            <person name="Grant S.R."/>
            <person name="Jones C.D."/>
            <person name="Dangl J.L."/>
        </authorList>
    </citation>
    <scope>NUCLEOTIDE SEQUENCE [LARGE SCALE GENOMIC DNA]</scope>
    <source>
        <strain evidence="1 2">1704B</strain>
    </source>
</reference>
<dbReference type="EMBL" id="AEAI01002096">
    <property type="protein sequence ID" value="EGH47260.1"/>
    <property type="molecule type" value="Genomic_DNA"/>
</dbReference>
<dbReference type="HOGENOM" id="CLU_2800230_0_0_6"/>
<organism evidence="1 2">
    <name type="scientific">Pseudomonas syringae pv. pisi str. 1704B</name>
    <dbReference type="NCBI Taxonomy" id="629263"/>
    <lineage>
        <taxon>Bacteria</taxon>
        <taxon>Pseudomonadati</taxon>
        <taxon>Pseudomonadota</taxon>
        <taxon>Gammaproteobacteria</taxon>
        <taxon>Pseudomonadales</taxon>
        <taxon>Pseudomonadaceae</taxon>
        <taxon>Pseudomonas</taxon>
        <taxon>Pseudomonas syringae</taxon>
    </lineage>
</organism>
<accession>F3GJK7</accession>
<evidence type="ECO:0000313" key="1">
    <source>
        <dbReference type="EMBL" id="EGH47260.1"/>
    </source>
</evidence>
<keyword evidence="2" id="KW-1185">Reference proteome</keyword>
<dbReference type="AlphaFoldDB" id="F3GJK7"/>
<protein>
    <submittedName>
        <fullName evidence="1">Uncharacterized protein</fullName>
    </submittedName>
</protein>
<name>F3GJK7_PSESJ</name>
<feature type="non-terminal residue" evidence="1">
    <location>
        <position position="69"/>
    </location>
</feature>
<comment type="caution">
    <text evidence="1">The sequence shown here is derived from an EMBL/GenBank/DDBJ whole genome shotgun (WGS) entry which is preliminary data.</text>
</comment>
<gene>
    <name evidence="1" type="ORF">PSYPI_35335</name>
</gene>
<evidence type="ECO:0000313" key="2">
    <source>
        <dbReference type="Proteomes" id="UP000004986"/>
    </source>
</evidence>
<dbReference type="Proteomes" id="UP000004986">
    <property type="component" value="Unassembled WGS sequence"/>
</dbReference>
<proteinExistence type="predicted"/>
<sequence>MLIICGDNTGWMVSTPGIHLHTPFGPIFFIIGPVRLLRRTHVIVDQFIQPTVCFRPVYKDSQRERLPLG</sequence>